<gene>
    <name evidence="1" type="ORF">COT61_04720</name>
</gene>
<comment type="caution">
    <text evidence="1">The sequence shown here is derived from an EMBL/GenBank/DDBJ whole genome shotgun (WGS) entry which is preliminary data.</text>
</comment>
<feature type="non-terminal residue" evidence="1">
    <location>
        <position position="466"/>
    </location>
</feature>
<dbReference type="AlphaFoldDB" id="A0A2H0WUJ2"/>
<accession>A0A2H0WUJ2</accession>
<reference evidence="2" key="1">
    <citation type="submission" date="2017-09" db="EMBL/GenBank/DDBJ databases">
        <title>Depth-based differentiation of microbial function through sediment-hosted aquifers and enrichment of novel symbionts in the deep terrestrial subsurface.</title>
        <authorList>
            <person name="Probst A.J."/>
            <person name="Ladd B."/>
            <person name="Jarett J.K."/>
            <person name="Geller-Mcgrath D.E."/>
            <person name="Sieber C.M.K."/>
            <person name="Emerson J.B."/>
            <person name="Anantharaman K."/>
            <person name="Thomas B.C."/>
            <person name="Malmstrom R."/>
            <person name="Stieglmeier M."/>
            <person name="Klingl A."/>
            <person name="Woyke T."/>
            <person name="Ryan C.M."/>
            <person name="Banfield J.F."/>
        </authorList>
    </citation>
    <scope>NUCLEOTIDE SEQUENCE [LARGE SCALE GENOMIC DNA]</scope>
</reference>
<organism evidence="1 2">
    <name type="scientific">Candidatus Portnoybacteria bacterium CG09_land_8_20_14_0_10_44_13</name>
    <dbReference type="NCBI Taxonomy" id="1974811"/>
    <lineage>
        <taxon>Bacteria</taxon>
        <taxon>Candidatus Portnoyibacteriota</taxon>
    </lineage>
</organism>
<sequence length="466" mass="50287">EDVLLSKNAFSLTDESVLEAITYINIDYAAKEVTVTASTTIQILYDYIQYDVTKAENLDKTNPISTADGATFLFDTDWDLIVTGAGVKVVQTSKKINYQGTGNLTVSSGAFFEDGNGAVWETGGNVYYASHIKHTIKIGVTLIEGAEVAYFVSASTTNQTYDLNRNATTSLTSNASGFVEGYSVWKIGSTDYSSQDLKVREYEYNLVSIPKTLTGAPITEDVLMATDGFIVADEAAASAMTGISVNYTSTTVTITANHNIQDLYDYIKYSVTLAANLDKTQPLTTSDGTAFLFASNWNLIVDNAEVVQTTKQISYTGGSLTVQNGGFFEDKTQAVWETGGNVYYASHIGHTIKDPTETPPEISGAEVAYFDTDGINRTYTLGLATTTSWTSNASGTVEGYAVWKINASSSAAQTLTVRQYGYNLISIPKTLSGAPITEDVLLSKNAFSLTDESVLEAITYINIDYA</sequence>
<evidence type="ECO:0000313" key="2">
    <source>
        <dbReference type="Proteomes" id="UP000229080"/>
    </source>
</evidence>
<dbReference type="Proteomes" id="UP000229080">
    <property type="component" value="Unassembled WGS sequence"/>
</dbReference>
<proteinExistence type="predicted"/>
<name>A0A2H0WUJ2_9BACT</name>
<dbReference type="EMBL" id="PEZF01000160">
    <property type="protein sequence ID" value="PIS16287.1"/>
    <property type="molecule type" value="Genomic_DNA"/>
</dbReference>
<evidence type="ECO:0000313" key="1">
    <source>
        <dbReference type="EMBL" id="PIS16287.1"/>
    </source>
</evidence>
<feature type="non-terminal residue" evidence="1">
    <location>
        <position position="1"/>
    </location>
</feature>
<protein>
    <submittedName>
        <fullName evidence="1">Uncharacterized protein</fullName>
    </submittedName>
</protein>